<comment type="caution">
    <text evidence="2">The sequence shown here is derived from an EMBL/GenBank/DDBJ whole genome shotgun (WGS) entry which is preliminary data.</text>
</comment>
<gene>
    <name evidence="2" type="ORF">NLI96_g10467</name>
</gene>
<evidence type="ECO:0008006" key="4">
    <source>
        <dbReference type="Google" id="ProtNLM"/>
    </source>
</evidence>
<organism evidence="2 3">
    <name type="scientific">Meripilus lineatus</name>
    <dbReference type="NCBI Taxonomy" id="2056292"/>
    <lineage>
        <taxon>Eukaryota</taxon>
        <taxon>Fungi</taxon>
        <taxon>Dikarya</taxon>
        <taxon>Basidiomycota</taxon>
        <taxon>Agaricomycotina</taxon>
        <taxon>Agaricomycetes</taxon>
        <taxon>Polyporales</taxon>
        <taxon>Meripilaceae</taxon>
        <taxon>Meripilus</taxon>
    </lineage>
</organism>
<proteinExistence type="predicted"/>
<keyword evidence="3" id="KW-1185">Reference proteome</keyword>
<feature type="region of interest" description="Disordered" evidence="1">
    <location>
        <begin position="97"/>
        <end position="190"/>
    </location>
</feature>
<evidence type="ECO:0000313" key="2">
    <source>
        <dbReference type="EMBL" id="KAJ3477427.1"/>
    </source>
</evidence>
<feature type="compositionally biased region" description="Polar residues" evidence="1">
    <location>
        <begin position="146"/>
        <end position="184"/>
    </location>
</feature>
<dbReference type="AlphaFoldDB" id="A0AAD5YA32"/>
<evidence type="ECO:0000256" key="1">
    <source>
        <dbReference type="SAM" id="MobiDB-lite"/>
    </source>
</evidence>
<dbReference type="Proteomes" id="UP001212997">
    <property type="component" value="Unassembled WGS sequence"/>
</dbReference>
<evidence type="ECO:0000313" key="3">
    <source>
        <dbReference type="Proteomes" id="UP001212997"/>
    </source>
</evidence>
<feature type="compositionally biased region" description="Low complexity" evidence="1">
    <location>
        <begin position="128"/>
        <end position="145"/>
    </location>
</feature>
<feature type="compositionally biased region" description="Low complexity" evidence="1">
    <location>
        <begin position="110"/>
        <end position="119"/>
    </location>
</feature>
<name>A0AAD5YA32_9APHY</name>
<accession>A0AAD5YA32</accession>
<dbReference type="EMBL" id="JANAWD010000595">
    <property type="protein sequence ID" value="KAJ3477427.1"/>
    <property type="molecule type" value="Genomic_DNA"/>
</dbReference>
<protein>
    <recommendedName>
        <fullName evidence="4">F-box domain-containing protein</fullName>
    </recommendedName>
</protein>
<sequence>MTRNSRMQASKLPIEICERVIDNLALSTHNPTWDDCILALDIKPTLYACLLVCRDWVHRSQYHLFRQVILCTTCHADAFLDAITHHPHGAQLVRFLSISPLPPPSPPSSPKSDSSSLTPSDPPEHTLSVVPALPSCSSAPSASQVTPSPSRSPSIPNDQQSNVDKTLSQSKSGDPTYLSTSGSSDADIPTRERTEIKVDEVPIPPCHYNWIYKVLIRLPPLLINLSVLHLHNLPALHPRFIRLVPCFKTVKTLTLQNLSSQSFSEIIQVVNRLPRLRSFRIHYSRWDLPARFFPSHRLRLEQLICILVSEGSGGRDIGTDVLDWLGSPQDLSGLQALLFMNLNHSDAIKIPDIIYPLETEVLKLLEFIATLAQSHPSLVLSHLPALISLARLSRHRPVREPGFTP</sequence>
<reference evidence="2" key="1">
    <citation type="submission" date="2022-07" db="EMBL/GenBank/DDBJ databases">
        <title>Genome Sequence of Physisporinus lineatus.</title>
        <authorList>
            <person name="Buettner E."/>
        </authorList>
    </citation>
    <scope>NUCLEOTIDE SEQUENCE</scope>
    <source>
        <strain evidence="2">VT162</strain>
    </source>
</reference>
<feature type="compositionally biased region" description="Pro residues" evidence="1">
    <location>
        <begin position="100"/>
        <end position="109"/>
    </location>
</feature>